<dbReference type="SMART" id="SM00054">
    <property type="entry name" value="EFh"/>
    <property type="match status" value="2"/>
</dbReference>
<protein>
    <recommendedName>
        <fullName evidence="5">EF-hand domain-containing protein</fullName>
    </recommendedName>
</protein>
<dbReference type="AlphaFoldDB" id="X6NS66"/>
<reference evidence="6 7" key="1">
    <citation type="journal article" date="2013" name="Curr. Biol.">
        <title>The Genome of the Foraminiferan Reticulomyxa filosa.</title>
        <authorList>
            <person name="Glockner G."/>
            <person name="Hulsmann N."/>
            <person name="Schleicher M."/>
            <person name="Noegel A.A."/>
            <person name="Eichinger L."/>
            <person name="Gallinger C."/>
            <person name="Pawlowski J."/>
            <person name="Sierra R."/>
            <person name="Euteneuer U."/>
            <person name="Pillet L."/>
            <person name="Moustafa A."/>
            <person name="Platzer M."/>
            <person name="Groth M."/>
            <person name="Szafranski K."/>
            <person name="Schliwa M."/>
        </authorList>
    </citation>
    <scope>NUCLEOTIDE SEQUENCE [LARGE SCALE GENOMIC DNA]</scope>
</reference>
<name>X6NS66_RETFI</name>
<dbReference type="OrthoDB" id="26525at2759"/>
<accession>X6NS66</accession>
<feature type="domain" description="EF-hand" evidence="5">
    <location>
        <begin position="146"/>
        <end position="180"/>
    </location>
</feature>
<proteinExistence type="predicted"/>
<evidence type="ECO:0000256" key="2">
    <source>
        <dbReference type="ARBA" id="ARBA00022737"/>
    </source>
</evidence>
<keyword evidence="1" id="KW-0479">Metal-binding</keyword>
<dbReference type="Gene3D" id="1.10.238.10">
    <property type="entry name" value="EF-hand"/>
    <property type="match status" value="1"/>
</dbReference>
<feature type="compositionally biased region" description="Polar residues" evidence="4">
    <location>
        <begin position="21"/>
        <end position="32"/>
    </location>
</feature>
<dbReference type="InterPro" id="IPR011992">
    <property type="entry name" value="EF-hand-dom_pair"/>
</dbReference>
<dbReference type="Proteomes" id="UP000023152">
    <property type="component" value="Unassembled WGS sequence"/>
</dbReference>
<dbReference type="CDD" id="cd00051">
    <property type="entry name" value="EFh"/>
    <property type="match status" value="1"/>
</dbReference>
<dbReference type="InterPro" id="IPR002048">
    <property type="entry name" value="EF_hand_dom"/>
</dbReference>
<feature type="domain" description="EF-hand" evidence="5">
    <location>
        <begin position="181"/>
        <end position="216"/>
    </location>
</feature>
<dbReference type="SUPFAM" id="SSF47473">
    <property type="entry name" value="EF-hand"/>
    <property type="match status" value="1"/>
</dbReference>
<evidence type="ECO:0000256" key="4">
    <source>
        <dbReference type="SAM" id="MobiDB-lite"/>
    </source>
</evidence>
<evidence type="ECO:0000313" key="6">
    <source>
        <dbReference type="EMBL" id="ETO29125.1"/>
    </source>
</evidence>
<feature type="region of interest" description="Disordered" evidence="4">
    <location>
        <begin position="1"/>
        <end position="84"/>
    </location>
</feature>
<organism evidence="6 7">
    <name type="scientific">Reticulomyxa filosa</name>
    <dbReference type="NCBI Taxonomy" id="46433"/>
    <lineage>
        <taxon>Eukaryota</taxon>
        <taxon>Sar</taxon>
        <taxon>Rhizaria</taxon>
        <taxon>Retaria</taxon>
        <taxon>Foraminifera</taxon>
        <taxon>Monothalamids</taxon>
        <taxon>Reticulomyxidae</taxon>
        <taxon>Reticulomyxa</taxon>
    </lineage>
</organism>
<feature type="compositionally biased region" description="Basic and acidic residues" evidence="4">
    <location>
        <begin position="1"/>
        <end position="20"/>
    </location>
</feature>
<evidence type="ECO:0000256" key="3">
    <source>
        <dbReference type="ARBA" id="ARBA00022837"/>
    </source>
</evidence>
<gene>
    <name evidence="6" type="ORF">RFI_08002</name>
</gene>
<evidence type="ECO:0000259" key="5">
    <source>
        <dbReference type="PROSITE" id="PS50222"/>
    </source>
</evidence>
<dbReference type="InterPro" id="IPR018247">
    <property type="entry name" value="EF_Hand_1_Ca_BS"/>
</dbReference>
<dbReference type="GO" id="GO:0005509">
    <property type="term" value="F:calcium ion binding"/>
    <property type="evidence" value="ECO:0007669"/>
    <property type="project" value="InterPro"/>
</dbReference>
<evidence type="ECO:0000313" key="7">
    <source>
        <dbReference type="Proteomes" id="UP000023152"/>
    </source>
</evidence>
<dbReference type="PROSITE" id="PS00018">
    <property type="entry name" value="EF_HAND_1"/>
    <property type="match status" value="1"/>
</dbReference>
<comment type="caution">
    <text evidence="6">The sequence shown here is derived from an EMBL/GenBank/DDBJ whole genome shotgun (WGS) entry which is preliminary data.</text>
</comment>
<feature type="compositionally biased region" description="Polar residues" evidence="4">
    <location>
        <begin position="75"/>
        <end position="84"/>
    </location>
</feature>
<evidence type="ECO:0000256" key="1">
    <source>
        <dbReference type="ARBA" id="ARBA00022723"/>
    </source>
</evidence>
<keyword evidence="2" id="KW-0677">Repeat</keyword>
<dbReference type="PANTHER" id="PTHR10891">
    <property type="entry name" value="EF-HAND CALCIUM-BINDING DOMAIN CONTAINING PROTEIN"/>
    <property type="match status" value="1"/>
</dbReference>
<keyword evidence="3" id="KW-0106">Calcium</keyword>
<dbReference type="InterPro" id="IPR039647">
    <property type="entry name" value="EF_hand_pair_protein_CML-like"/>
</dbReference>
<dbReference type="PROSITE" id="PS50222">
    <property type="entry name" value="EF_HAND_2"/>
    <property type="match status" value="2"/>
</dbReference>
<dbReference type="Pfam" id="PF13499">
    <property type="entry name" value="EF-hand_7"/>
    <property type="match status" value="1"/>
</dbReference>
<keyword evidence="7" id="KW-1185">Reference proteome</keyword>
<dbReference type="EMBL" id="ASPP01006242">
    <property type="protein sequence ID" value="ETO29125.1"/>
    <property type="molecule type" value="Genomic_DNA"/>
</dbReference>
<feature type="compositionally biased region" description="Basic and acidic residues" evidence="4">
    <location>
        <begin position="61"/>
        <end position="73"/>
    </location>
</feature>
<sequence>MTFLLDKKKLKEEDSAESKKNSLVHSTSNTGMASFRSEHDKNQNQNQNQNEASSAPPPMDPSKDVEKSSEDQLRPLSNLTNEEVSQCTQELTDVESHDRETIAQTFLEMARKKGWKVEQDQLDDIVGTFAVDSPNCSRTSSYSSANPKEQIQMAFEVLDMNGDGKIDMDDLQQMFEGDKAVTRAHIEALLQTFDKNNDGFIDFQEFAEGITFEDVEE</sequence>